<dbReference type="EMBL" id="VUMO01000001">
    <property type="protein sequence ID" value="MSS18921.1"/>
    <property type="molecule type" value="Genomic_DNA"/>
</dbReference>
<evidence type="ECO:0000313" key="3">
    <source>
        <dbReference type="EMBL" id="MSS18921.1"/>
    </source>
</evidence>
<dbReference type="Proteomes" id="UP000461754">
    <property type="component" value="Unassembled WGS sequence"/>
</dbReference>
<feature type="compositionally biased region" description="Acidic residues" evidence="1">
    <location>
        <begin position="270"/>
        <end position="316"/>
    </location>
</feature>
<feature type="compositionally biased region" description="Acidic residues" evidence="1">
    <location>
        <begin position="176"/>
        <end position="191"/>
    </location>
</feature>
<name>A0A7X2NEH6_9FIRM</name>
<feature type="transmembrane region" description="Helical" evidence="2">
    <location>
        <begin position="9"/>
        <end position="30"/>
    </location>
</feature>
<evidence type="ECO:0000256" key="1">
    <source>
        <dbReference type="SAM" id="MobiDB-lite"/>
    </source>
</evidence>
<dbReference type="RefSeq" id="WP_154575331.1">
    <property type="nucleotide sequence ID" value="NZ_VUMO01000001.1"/>
</dbReference>
<reference evidence="3 4" key="1">
    <citation type="submission" date="2019-08" db="EMBL/GenBank/DDBJ databases">
        <title>In-depth cultivation of the pig gut microbiome towards novel bacterial diversity and tailored functional studies.</title>
        <authorList>
            <person name="Wylensek D."/>
            <person name="Hitch T.C.A."/>
            <person name="Clavel T."/>
        </authorList>
    </citation>
    <scope>NUCLEOTIDE SEQUENCE [LARGE SCALE GENOMIC DNA]</scope>
    <source>
        <strain evidence="3 4">RF-744-FAT-4</strain>
    </source>
</reference>
<keyword evidence="2" id="KW-1133">Transmembrane helix</keyword>
<comment type="caution">
    <text evidence="3">The sequence shown here is derived from an EMBL/GenBank/DDBJ whole genome shotgun (WGS) entry which is preliminary data.</text>
</comment>
<sequence>MTDQESRKWLLYIFDCIALAVGNFGMLGVSKFAFHAEIRTDLIVVVLFMLCIRLLIVAVGDFTGFCDKLWHTVVIVAVAEMAVVIVEYVMVYGLSQRFLGMTAAADLILIMLVHIFWRRRQRRALLTDGADQAETASAAAAQQGTVADAANEAPEGESEDDRDSKVSWLLRGSVLDEPEASEDIEEDDEGAEASAASETPEDEEETDSGTALDWLSDDDDFETEGSALFTSEDDEPDEAEPETTLDEVSPEPEDTPAFGETEVPNKAVFEENDETEIGEAEPDESVLESDEAETAEPEAEESEIQEAEPEEAEGESQEAVFEPESTAAETAADDQINRQEAAYINVEDDLNDFIDGLSADVSDDIYKETATRLRTSLEQLLAFRTDEPFVSTSRELMEQLKATKTREDLSAAAIDNVIAVAQQIDSIEQVEDVIEAPEATTEKPVEAHRVQQPDYKIQDDEILLDSGDSEIIISKEDLEHIRRYMKNRRK</sequence>
<protein>
    <submittedName>
        <fullName evidence="3">Uncharacterized protein</fullName>
    </submittedName>
</protein>
<feature type="transmembrane region" description="Helical" evidence="2">
    <location>
        <begin position="42"/>
        <end position="62"/>
    </location>
</feature>
<feature type="transmembrane region" description="Helical" evidence="2">
    <location>
        <begin position="98"/>
        <end position="117"/>
    </location>
</feature>
<keyword evidence="2" id="KW-0812">Transmembrane</keyword>
<gene>
    <name evidence="3" type="ORF">FYJ52_00605</name>
</gene>
<feature type="compositionally biased region" description="Low complexity" evidence="1">
    <location>
        <begin position="136"/>
        <end position="150"/>
    </location>
</feature>
<feature type="transmembrane region" description="Helical" evidence="2">
    <location>
        <begin position="69"/>
        <end position="92"/>
    </location>
</feature>
<dbReference type="AlphaFoldDB" id="A0A7X2NEH6"/>
<keyword evidence="4" id="KW-1185">Reference proteome</keyword>
<keyword evidence="2" id="KW-0472">Membrane</keyword>
<evidence type="ECO:0000256" key="2">
    <source>
        <dbReference type="SAM" id="Phobius"/>
    </source>
</evidence>
<feature type="region of interest" description="Disordered" evidence="1">
    <location>
        <begin position="136"/>
        <end position="339"/>
    </location>
</feature>
<proteinExistence type="predicted"/>
<evidence type="ECO:0000313" key="4">
    <source>
        <dbReference type="Proteomes" id="UP000461754"/>
    </source>
</evidence>
<accession>A0A7X2NEH6</accession>
<organism evidence="3 4">
    <name type="scientific">Pseudoramibacter porci</name>
    <dbReference type="NCBI Taxonomy" id="2606631"/>
    <lineage>
        <taxon>Bacteria</taxon>
        <taxon>Bacillati</taxon>
        <taxon>Bacillota</taxon>
        <taxon>Clostridia</taxon>
        <taxon>Eubacteriales</taxon>
        <taxon>Eubacteriaceae</taxon>
        <taxon>Pseudoramibacter</taxon>
    </lineage>
</organism>
<feature type="compositionally biased region" description="Acidic residues" evidence="1">
    <location>
        <begin position="231"/>
        <end position="254"/>
    </location>
</feature>